<dbReference type="AlphaFoldDB" id="A0A645GUX0"/>
<proteinExistence type="predicted"/>
<dbReference type="GO" id="GO:0102971">
    <property type="term" value="F:phosphinothricin N-acetyltransferase activity"/>
    <property type="evidence" value="ECO:0007669"/>
    <property type="project" value="UniProtKB-EC"/>
</dbReference>
<protein>
    <submittedName>
        <fullName evidence="2">Putative phosphinothricin acetyltransferase YwnH</fullName>
        <ecNumber evidence="2">2.3.1.183</ecNumber>
    </submittedName>
</protein>
<feature type="domain" description="N-acetyltransferase" evidence="1">
    <location>
        <begin position="1"/>
        <end position="97"/>
    </location>
</feature>
<dbReference type="InterPro" id="IPR000182">
    <property type="entry name" value="GNAT_dom"/>
</dbReference>
<name>A0A645GUX0_9ZZZZ</name>
<dbReference type="SUPFAM" id="SSF55729">
    <property type="entry name" value="Acyl-CoA N-acyltransferases (Nat)"/>
    <property type="match status" value="1"/>
</dbReference>
<organism evidence="2">
    <name type="scientific">bioreactor metagenome</name>
    <dbReference type="NCBI Taxonomy" id="1076179"/>
    <lineage>
        <taxon>unclassified sequences</taxon>
        <taxon>metagenomes</taxon>
        <taxon>ecological metagenomes</taxon>
    </lineage>
</organism>
<dbReference type="PROSITE" id="PS51186">
    <property type="entry name" value="GNAT"/>
    <property type="match status" value="1"/>
</dbReference>
<gene>
    <name evidence="2" type="primary">ywnH_4</name>
    <name evidence="2" type="ORF">SDC9_177245</name>
</gene>
<sequence>MSPISSRCVYAGVADISVYAGEKFKGLGVGTALLNELIRRSEDEGFWTLQSHIIKENTASRVLHLKCGFHEVGIWERLGRMDNGKWHDVVIMERRSKIVG</sequence>
<keyword evidence="2" id="KW-0012">Acyltransferase</keyword>
<dbReference type="EMBL" id="VSSQ01080645">
    <property type="protein sequence ID" value="MPN29792.1"/>
    <property type="molecule type" value="Genomic_DNA"/>
</dbReference>
<dbReference type="InterPro" id="IPR016181">
    <property type="entry name" value="Acyl_CoA_acyltransferase"/>
</dbReference>
<dbReference type="Gene3D" id="3.40.630.30">
    <property type="match status" value="1"/>
</dbReference>
<dbReference type="EC" id="2.3.1.183" evidence="2"/>
<comment type="caution">
    <text evidence="2">The sequence shown here is derived from an EMBL/GenBank/DDBJ whole genome shotgun (WGS) entry which is preliminary data.</text>
</comment>
<keyword evidence="2" id="KW-0808">Transferase</keyword>
<reference evidence="2" key="1">
    <citation type="submission" date="2019-08" db="EMBL/GenBank/DDBJ databases">
        <authorList>
            <person name="Kucharzyk K."/>
            <person name="Murdoch R.W."/>
            <person name="Higgins S."/>
            <person name="Loffler F."/>
        </authorList>
    </citation>
    <scope>NUCLEOTIDE SEQUENCE</scope>
</reference>
<dbReference type="Pfam" id="PF00583">
    <property type="entry name" value="Acetyltransf_1"/>
    <property type="match status" value="1"/>
</dbReference>
<accession>A0A645GUX0</accession>
<evidence type="ECO:0000313" key="2">
    <source>
        <dbReference type="EMBL" id="MPN29792.1"/>
    </source>
</evidence>
<evidence type="ECO:0000259" key="1">
    <source>
        <dbReference type="PROSITE" id="PS51186"/>
    </source>
</evidence>